<evidence type="ECO:0000256" key="1">
    <source>
        <dbReference type="ARBA" id="ARBA00022737"/>
    </source>
</evidence>
<proteinExistence type="predicted"/>
<dbReference type="SUPFAM" id="SSF82185">
    <property type="entry name" value="Histone H3 K4-specific methyltransferase SET7/9 N-terminal domain"/>
    <property type="match status" value="3"/>
</dbReference>
<keyword evidence="1" id="KW-0677">Repeat</keyword>
<gene>
    <name evidence="2" type="ORF">MNBD_BACTEROID04-1684</name>
</gene>
<organism evidence="2">
    <name type="scientific">hydrothermal vent metagenome</name>
    <dbReference type="NCBI Taxonomy" id="652676"/>
    <lineage>
        <taxon>unclassified sequences</taxon>
        <taxon>metagenomes</taxon>
        <taxon>ecological metagenomes</taxon>
    </lineage>
</organism>
<dbReference type="EMBL" id="UOER01000510">
    <property type="protein sequence ID" value="VAW25826.1"/>
    <property type="molecule type" value="Genomic_DNA"/>
</dbReference>
<dbReference type="SMART" id="SM00698">
    <property type="entry name" value="MORN"/>
    <property type="match status" value="7"/>
</dbReference>
<evidence type="ECO:0000313" key="2">
    <source>
        <dbReference type="EMBL" id="VAW25826.1"/>
    </source>
</evidence>
<dbReference type="AlphaFoldDB" id="A0A3B0V1H7"/>
<protein>
    <recommendedName>
        <fullName evidence="3">MORN repeat protein</fullName>
    </recommendedName>
</protein>
<accession>A0A3B0V1H7</accession>
<dbReference type="Pfam" id="PF02493">
    <property type="entry name" value="MORN"/>
    <property type="match status" value="8"/>
</dbReference>
<reference evidence="2" key="1">
    <citation type="submission" date="2018-06" db="EMBL/GenBank/DDBJ databases">
        <authorList>
            <person name="Zhirakovskaya E."/>
        </authorList>
    </citation>
    <scope>NUCLEOTIDE SEQUENCE</scope>
</reference>
<dbReference type="InterPro" id="IPR003409">
    <property type="entry name" value="MORN"/>
</dbReference>
<sequence length="455" mass="51460">MKKNIFTLVLVLFSNLLIAQCLSGDCNNGYGKKKYKEGVYEGNFKNNLPDGLGILNYVNDNFYFGQFKNGKLNGFGSFTWKSGQSHTGNWENGIQHGEGIFNDVKKNPTAGIWNKGTFGVAKNTEKQITNPINCIGNCIDGYGRITKSNGTIIQAIFGNGMAKFGHIETKLYAFDGYILNNLPNGHGQIGYKNGDHYFGSFKNGKKHGEGIFTPKGKTRIFGKWENNIFIKPNSFLFNNKDFCEELISYMSLSEKERSLQKALNWTNEFVPILENKFLNHFEIQQTNYTEKANWTQILFPENKENIPSVSLQTLRNGLKKCKKITAIKNDNEFKFKNKKIFLSKGKYGIFSSNIQYELKITYPFKDLACVSGDCQNGFGTKKYGNGSSYKGNFVNGKKEGKGTFIFKDGWKHIGTFKNNKCDGKGKQYNENGKLIFEGNFYNYKLNGKGTSYFGD</sequence>
<dbReference type="PANTHER" id="PTHR43215:SF14">
    <property type="entry name" value="RADIAL SPOKE HEAD 1 HOMOLOG"/>
    <property type="match status" value="1"/>
</dbReference>
<feature type="non-terminal residue" evidence="2">
    <location>
        <position position="455"/>
    </location>
</feature>
<dbReference type="PANTHER" id="PTHR43215">
    <property type="entry name" value="RADIAL SPOKE HEAD 1 HOMOLOG"/>
    <property type="match status" value="1"/>
</dbReference>
<dbReference type="Gene3D" id="2.20.110.10">
    <property type="entry name" value="Histone H3 K4-specific methyltransferase SET7/9 N-terminal domain"/>
    <property type="match status" value="4"/>
</dbReference>
<evidence type="ECO:0008006" key="3">
    <source>
        <dbReference type="Google" id="ProtNLM"/>
    </source>
</evidence>
<name>A0A3B0V1H7_9ZZZZ</name>